<feature type="compositionally biased region" description="Basic residues" evidence="1">
    <location>
        <begin position="448"/>
        <end position="459"/>
    </location>
</feature>
<feature type="compositionally biased region" description="Basic and acidic residues" evidence="1">
    <location>
        <begin position="563"/>
        <end position="580"/>
    </location>
</feature>
<feature type="compositionally biased region" description="Low complexity" evidence="1">
    <location>
        <begin position="1195"/>
        <end position="1211"/>
    </location>
</feature>
<feature type="compositionally biased region" description="Polar residues" evidence="1">
    <location>
        <begin position="145"/>
        <end position="158"/>
    </location>
</feature>
<feature type="region of interest" description="Disordered" evidence="1">
    <location>
        <begin position="391"/>
        <end position="751"/>
    </location>
</feature>
<reference evidence="3" key="1">
    <citation type="submission" date="2013-01" db="EMBL/GenBank/DDBJ databases">
        <title>Draft Genome Sequence of a Mulberry Tree, Morus notabilis C.K. Schneid.</title>
        <authorList>
            <person name="He N."/>
            <person name="Zhao S."/>
        </authorList>
    </citation>
    <scope>NUCLEOTIDE SEQUENCE</scope>
</reference>
<dbReference type="Proteomes" id="UP000030645">
    <property type="component" value="Unassembled WGS sequence"/>
</dbReference>
<feature type="compositionally biased region" description="Basic and acidic residues" evidence="1">
    <location>
        <begin position="1057"/>
        <end position="1066"/>
    </location>
</feature>
<feature type="region of interest" description="Disordered" evidence="1">
    <location>
        <begin position="1151"/>
        <end position="1239"/>
    </location>
</feature>
<feature type="compositionally biased region" description="Polar residues" evidence="1">
    <location>
        <begin position="995"/>
        <end position="1018"/>
    </location>
</feature>
<feature type="compositionally biased region" description="Basic and acidic residues" evidence="1">
    <location>
        <begin position="476"/>
        <end position="486"/>
    </location>
</feature>
<feature type="compositionally biased region" description="Basic and acidic residues" evidence="1">
    <location>
        <begin position="317"/>
        <end position="329"/>
    </location>
</feature>
<evidence type="ECO:0000313" key="2">
    <source>
        <dbReference type="EMBL" id="EXB82454.1"/>
    </source>
</evidence>
<feature type="region of interest" description="Disordered" evidence="1">
    <location>
        <begin position="140"/>
        <end position="201"/>
    </location>
</feature>
<sequence length="1284" mass="139791">MANKLSAASDSEAATANRTVFIDTSLNTHLAMVLADSYSVSDFKRKIEKEHTLCFTNIGNIVVHALKVKRKGHLYHLSDSMFVKDAFDGASKNWFLSVDASIVEEKRDEKRLVHNPDSHNLLTCYGLLCNASANGVDLSLDGSPDQGTSDPNNATSPQKHVERKSDVSNHGILGKCDKSGEEASQSDHAAKRKRKFDDEVRNEHLQGDNIDTVKDISKREIISQHALGDEEKSKNAALDDLPFIPVNDDHPVMNNSSIEMKKRRKKSKSRLGQVAAVDPSAGRDFLEESYMITTGIDQKGSGGEPNTKSFTGQGENGIKHSDTIQETGEHVPSAEVHEADAHEEDATSLATKMGNSKDHYPVEMESNPPLVMEKHVDLPIDIGVSGQENIVNNQAERAEEEGALSKKKDSLEIRSKKHYDLATDIGVSGQENIGSGQAERAKEQGALSKKKGSRKTQSKRHGDLPLDIGVSGQENIRSDQAERTEVQEVLTKNKRSRKTQLKKDDNLPMGTGVSGQENIISDQAVRAEEQGAFSKNKGLQKTRSKRNDIEVGVSRQENTVSDQAERAEEQGGLSKRKDDNLPMDIEVSGQENIISYQAERAEEQGAFSKNKGSQKPWSKENDNRPIEVGVSGQENIVSDQAERAEEQGALSKRKETLKTQSKKHDNLSLNIGVSGQEKVRSGQAEIAEEQGTLTNRENSLKMQPKKRDSRRQEETEVETKDVNAAADLLDENGTVEPMNSRKKRKGSKKTKDLIAKVVTSLGREDVEGSETNISVKPFEPLGDKARNEETNLSQTNRKEELRSNAESTFLAKENGDVTGTEVNTVQQTSGYQAENVEEQVGKKPKRKPKSSVKNPPVLQSEAGSVVHQISPAPVDKTLVVGSSKSKDKGKLKKRAVEDRLNEEKMESESRGVEKELVPTQPAQSNSAVAKSTKVQSNSIDPKYKENAGEADPSDGANKDIEISGAGSEKPLPDTSSGGLVDKKTGANKDAKTPKSKTNIENPDTYSDKISSAFQSSQKANRKQGIEKKAPAGKSSTTPLQSLSKDNPDESAVQPTEKLQKASKTEAKASPTDVSGKLNSTRKETKMQHAVGVSGTNIQSEKNTGLASVSNSPMESSRNIISKDVGSNKHQPGMHSYRAANIKAAVKGDGKIVNSLEPTKKLIATPGTIFRDDDSGESSEDEGGTDDSDTSTRTPSDYSQSSDYSDGESNSNFNSPERGSYASNRMKSGGRSTIKSCSSSARNMTFDSILKSSSRFKRAKETASQLQLEDESQPDEFVPDSLPIE</sequence>
<dbReference type="KEGG" id="mnt:21410240"/>
<organism evidence="2 3">
    <name type="scientific">Morus notabilis</name>
    <dbReference type="NCBI Taxonomy" id="981085"/>
    <lineage>
        <taxon>Eukaryota</taxon>
        <taxon>Viridiplantae</taxon>
        <taxon>Streptophyta</taxon>
        <taxon>Embryophyta</taxon>
        <taxon>Tracheophyta</taxon>
        <taxon>Spermatophyta</taxon>
        <taxon>Magnoliopsida</taxon>
        <taxon>eudicotyledons</taxon>
        <taxon>Gunneridae</taxon>
        <taxon>Pentapetalae</taxon>
        <taxon>rosids</taxon>
        <taxon>fabids</taxon>
        <taxon>Rosales</taxon>
        <taxon>Moraceae</taxon>
        <taxon>Moreae</taxon>
        <taxon>Morus</taxon>
    </lineage>
</organism>
<dbReference type="OrthoDB" id="1190629at2759"/>
<feature type="region of interest" description="Disordered" evidence="1">
    <location>
        <begin position="1253"/>
        <end position="1284"/>
    </location>
</feature>
<feature type="region of interest" description="Disordered" evidence="1">
    <location>
        <begin position="767"/>
        <end position="1139"/>
    </location>
</feature>
<keyword evidence="3" id="KW-1185">Reference proteome</keyword>
<feature type="compositionally biased region" description="Basic and acidic residues" evidence="1">
    <location>
        <begin position="640"/>
        <end position="666"/>
    </location>
</feature>
<feature type="compositionally biased region" description="Acidic residues" evidence="1">
    <location>
        <begin position="1267"/>
        <end position="1277"/>
    </location>
</feature>
<feature type="compositionally biased region" description="Basic and acidic residues" evidence="1">
    <location>
        <begin position="980"/>
        <end position="992"/>
    </location>
</feature>
<feature type="compositionally biased region" description="Polar residues" evidence="1">
    <location>
        <begin position="1212"/>
        <end position="1239"/>
    </location>
</feature>
<protein>
    <submittedName>
        <fullName evidence="2">Uncharacterized protein</fullName>
    </submittedName>
</protein>
<evidence type="ECO:0000256" key="1">
    <source>
        <dbReference type="SAM" id="MobiDB-lite"/>
    </source>
</evidence>
<feature type="compositionally biased region" description="Polar residues" evidence="1">
    <location>
        <begin position="920"/>
        <end position="939"/>
    </location>
</feature>
<dbReference type="EMBL" id="KE344869">
    <property type="protein sequence ID" value="EXB82454.1"/>
    <property type="molecule type" value="Genomic_DNA"/>
</dbReference>
<gene>
    <name evidence="2" type="ORF">L484_027628</name>
</gene>
<feature type="compositionally biased region" description="Basic and acidic residues" evidence="1">
    <location>
        <begin position="403"/>
        <end position="421"/>
    </location>
</feature>
<name>W9S1B4_9ROSA</name>
<feature type="compositionally biased region" description="Basic and acidic residues" evidence="1">
    <location>
        <begin position="884"/>
        <end position="916"/>
    </location>
</feature>
<proteinExistence type="predicted"/>
<feature type="compositionally biased region" description="Acidic residues" evidence="1">
    <location>
        <begin position="1173"/>
        <end position="1188"/>
    </location>
</feature>
<feature type="compositionally biased region" description="Polar residues" evidence="1">
    <location>
        <begin position="304"/>
        <end position="313"/>
    </location>
</feature>
<feature type="compositionally biased region" description="Polar residues" evidence="1">
    <location>
        <begin position="1033"/>
        <end position="1044"/>
    </location>
</feature>
<accession>W9S1B4</accession>
<feature type="compositionally biased region" description="Polar residues" evidence="1">
    <location>
        <begin position="691"/>
        <end position="701"/>
    </location>
</feature>
<feature type="compositionally biased region" description="Basic and acidic residues" evidence="1">
    <location>
        <begin position="710"/>
        <end position="721"/>
    </location>
</feature>
<feature type="compositionally biased region" description="Polar residues" evidence="1">
    <location>
        <begin position="820"/>
        <end position="832"/>
    </location>
</feature>
<feature type="region of interest" description="Disordered" evidence="1">
    <location>
        <begin position="295"/>
        <end position="346"/>
    </location>
</feature>
<dbReference type="eggNOG" id="ENOG502S6HJ">
    <property type="taxonomic scope" value="Eukaryota"/>
</dbReference>
<evidence type="ECO:0000313" key="3">
    <source>
        <dbReference type="Proteomes" id="UP000030645"/>
    </source>
</evidence>
<dbReference type="STRING" id="981085.W9S1B4"/>
<feature type="compositionally biased region" description="Polar residues" evidence="1">
    <location>
        <begin position="1093"/>
        <end position="1119"/>
    </location>
</feature>